<dbReference type="InterPro" id="IPR001708">
    <property type="entry name" value="YidC/ALB3/OXA1/COX18"/>
</dbReference>
<evidence type="ECO:0000256" key="7">
    <source>
        <dbReference type="SAM" id="Phobius"/>
    </source>
</evidence>
<protein>
    <recommendedName>
        <fullName evidence="8">Membrane insertase YidC/Oxa/ALB C-terminal domain-containing protein</fullName>
    </recommendedName>
</protein>
<evidence type="ECO:0000313" key="10">
    <source>
        <dbReference type="Proteomes" id="UP000306050"/>
    </source>
</evidence>
<evidence type="ECO:0000256" key="5">
    <source>
        <dbReference type="ARBA" id="ARBA00023136"/>
    </source>
</evidence>
<dbReference type="GO" id="GO:0032979">
    <property type="term" value="P:protein insertion into mitochondrial inner membrane from matrix"/>
    <property type="evidence" value="ECO:0007669"/>
    <property type="project" value="TreeGrafter"/>
</dbReference>
<dbReference type="PANTHER" id="PTHR12428">
    <property type="entry name" value="OXA1"/>
    <property type="match status" value="1"/>
</dbReference>
<feature type="transmembrane region" description="Helical" evidence="7">
    <location>
        <begin position="128"/>
        <end position="152"/>
    </location>
</feature>
<gene>
    <name evidence="9" type="ORF">EX895_006285</name>
</gene>
<comment type="subcellular location">
    <subcellularLocation>
        <location evidence="1 6">Membrane</location>
        <topology evidence="1 6">Multi-pass membrane protein</topology>
    </subcellularLocation>
</comment>
<evidence type="ECO:0000256" key="3">
    <source>
        <dbReference type="ARBA" id="ARBA00022692"/>
    </source>
</evidence>
<sequence>MASSGLFRVAAAGVRTRAAVLPSIRSSLSQNALPYRLAPCSQRGFASSSAAFSSAGSTTQLPVKDAISSTTTTTSTAAAAAAAAEDSASAATQTVAESDVVAGGFEFLQPWVPTINNLADTMHLSGPYAHALSIFILAFAVRTAVTLPMTLWQRNKTRKLTEKVLPEWEIMKERIPLEVRARCRRAGMSYEAFEQEAQKELKAKLTELLRKHNASPLPAFVGPAMVTIPVFLLMTALLRQCALDPTSPLTSEVLPWWSPSPDLAQQFKASTAILADRGFDEAAIAKLKGTMGGPTLVDKDSTMIGPLTFGMLTLANTELNSWSRRSIAKIRAVTSGRSDAAARTAEKLLADKPAGTPAQAKQDDDDEPQRARIITNALRVLAIAFIPIACQAPGVLVIYWLSSGIYTLIQNSVLAVMDRRSEVIKAARKQQLLQQPR</sequence>
<keyword evidence="3 6" id="KW-0812">Transmembrane</keyword>
<proteinExistence type="inferred from homology"/>
<dbReference type="AlphaFoldDB" id="A0A4U7KLM8"/>
<accession>A0A4U7KLM8</accession>
<dbReference type="KEGG" id="sgra:EX895_006285"/>
<evidence type="ECO:0000313" key="9">
    <source>
        <dbReference type="EMBL" id="TKY85205.1"/>
    </source>
</evidence>
<reference evidence="9 10" key="1">
    <citation type="submission" date="2019-05" db="EMBL/GenBank/DDBJ databases">
        <title>Sporisorium graminicola CBS 10092 draft sequencing and annotation.</title>
        <authorList>
            <person name="Solano-Gonzalez S."/>
            <person name="Caddick M.X."/>
            <person name="Darby A."/>
        </authorList>
    </citation>
    <scope>NUCLEOTIDE SEQUENCE [LARGE SCALE GENOMIC DNA]</scope>
    <source>
        <strain evidence="9 10">CBS 10092</strain>
    </source>
</reference>
<organism evidence="9 10">
    <name type="scientific">Sporisorium graminicola</name>
    <dbReference type="NCBI Taxonomy" id="280036"/>
    <lineage>
        <taxon>Eukaryota</taxon>
        <taxon>Fungi</taxon>
        <taxon>Dikarya</taxon>
        <taxon>Basidiomycota</taxon>
        <taxon>Ustilaginomycotina</taxon>
        <taxon>Ustilaginomycetes</taxon>
        <taxon>Ustilaginales</taxon>
        <taxon>Ustilaginaceae</taxon>
        <taxon>Sporisorium</taxon>
    </lineage>
</organism>
<evidence type="ECO:0000256" key="4">
    <source>
        <dbReference type="ARBA" id="ARBA00022989"/>
    </source>
</evidence>
<dbReference type="GO" id="GO:0005743">
    <property type="term" value="C:mitochondrial inner membrane"/>
    <property type="evidence" value="ECO:0007669"/>
    <property type="project" value="TreeGrafter"/>
</dbReference>
<keyword evidence="4 7" id="KW-1133">Transmembrane helix</keyword>
<dbReference type="InterPro" id="IPR028055">
    <property type="entry name" value="YidC/Oxa/ALB_C"/>
</dbReference>
<keyword evidence="5 7" id="KW-0472">Membrane</keyword>
<feature type="transmembrane region" description="Helical" evidence="7">
    <location>
        <begin position="217"/>
        <end position="238"/>
    </location>
</feature>
<evidence type="ECO:0000259" key="8">
    <source>
        <dbReference type="Pfam" id="PF02096"/>
    </source>
</evidence>
<feature type="transmembrane region" description="Helical" evidence="7">
    <location>
        <begin position="380"/>
        <end position="401"/>
    </location>
</feature>
<evidence type="ECO:0000256" key="6">
    <source>
        <dbReference type="RuleBase" id="RU003945"/>
    </source>
</evidence>
<dbReference type="PANTHER" id="PTHR12428:SF65">
    <property type="entry name" value="CYTOCHROME C OXIDASE ASSEMBLY PROTEIN COX18, MITOCHONDRIAL"/>
    <property type="match status" value="1"/>
</dbReference>
<dbReference type="GO" id="GO:0032977">
    <property type="term" value="F:membrane insertase activity"/>
    <property type="evidence" value="ECO:0007669"/>
    <property type="project" value="InterPro"/>
</dbReference>
<dbReference type="GO" id="GO:0033617">
    <property type="term" value="P:mitochondrial respiratory chain complex IV assembly"/>
    <property type="evidence" value="ECO:0007669"/>
    <property type="project" value="TreeGrafter"/>
</dbReference>
<evidence type="ECO:0000256" key="2">
    <source>
        <dbReference type="ARBA" id="ARBA00009877"/>
    </source>
</evidence>
<dbReference type="Proteomes" id="UP000306050">
    <property type="component" value="Chromosome SGRAM_8"/>
</dbReference>
<comment type="similarity">
    <text evidence="2 6">Belongs to the OXA1/ALB3/YidC family.</text>
</comment>
<name>A0A4U7KLM8_9BASI</name>
<keyword evidence="10" id="KW-1185">Reference proteome</keyword>
<dbReference type="GeneID" id="40729180"/>
<dbReference type="EMBL" id="SRRM01000021">
    <property type="protein sequence ID" value="TKY85205.1"/>
    <property type="molecule type" value="Genomic_DNA"/>
</dbReference>
<comment type="caution">
    <text evidence="9">The sequence shown here is derived from an EMBL/GenBank/DDBJ whole genome shotgun (WGS) entry which is preliminary data.</text>
</comment>
<dbReference type="RefSeq" id="XP_029737190.1">
    <property type="nucleotide sequence ID" value="XM_029886877.1"/>
</dbReference>
<feature type="domain" description="Membrane insertase YidC/Oxa/ALB C-terminal" evidence="8">
    <location>
        <begin position="131"/>
        <end position="413"/>
    </location>
</feature>
<evidence type="ECO:0000256" key="1">
    <source>
        <dbReference type="ARBA" id="ARBA00004141"/>
    </source>
</evidence>
<dbReference type="Pfam" id="PF02096">
    <property type="entry name" value="60KD_IMP"/>
    <property type="match status" value="1"/>
</dbReference>
<dbReference type="OrthoDB" id="2436667at2759"/>